<dbReference type="InterPro" id="IPR017871">
    <property type="entry name" value="ABC_transporter-like_CS"/>
</dbReference>
<sequence length="240" mass="26601">MSLKKLEVHHVTKRIHGNIVLQDISCTFLAGKIYGLKGINGSGKTMLMRLLCGLIRPSEGEIFYDEKKLGIDFRFPPSVGILLENPSFLDSCTGLQNLKMIADINQKITEKEIRDTLFRVGLDPDDQRKYKKYSLGMKQRLGIAAAVMEKPDLLILDEPFNALDTSGIEMVSHLLAEEKKNGALVIFSCHDNEVLKMHSDQILELSEGRMVGESDEKEKDISYGCATSARSLGDAGLAGK</sequence>
<dbReference type="PANTHER" id="PTHR42939">
    <property type="entry name" value="ABC TRANSPORTER ATP-BINDING PROTEIN ALBC-RELATED"/>
    <property type="match status" value="1"/>
</dbReference>
<keyword evidence="3 5" id="KW-0067">ATP-binding</keyword>
<reference evidence="5 6" key="1">
    <citation type="submission" date="2021-10" db="EMBL/GenBank/DDBJ databases">
        <title>Anaerobic single-cell dispensing facilitates the cultivation of human gut bacteria.</title>
        <authorList>
            <person name="Afrizal A."/>
        </authorList>
    </citation>
    <scope>NUCLEOTIDE SEQUENCE [LARGE SCALE GENOMIC DNA]</scope>
    <source>
        <strain evidence="5 6">CLA-AA-H277</strain>
    </source>
</reference>
<evidence type="ECO:0000256" key="2">
    <source>
        <dbReference type="ARBA" id="ARBA00022741"/>
    </source>
</evidence>
<organism evidence="5 6">
    <name type="scientific">Fusicatenibacter faecihominis</name>
    <dbReference type="NCBI Taxonomy" id="2881276"/>
    <lineage>
        <taxon>Bacteria</taxon>
        <taxon>Bacillati</taxon>
        <taxon>Bacillota</taxon>
        <taxon>Clostridia</taxon>
        <taxon>Lachnospirales</taxon>
        <taxon>Lachnospiraceae</taxon>
        <taxon>Fusicatenibacter</taxon>
    </lineage>
</organism>
<protein>
    <submittedName>
        <fullName evidence="5">ATP-binding cassette domain-containing protein</fullName>
    </submittedName>
</protein>
<comment type="caution">
    <text evidence="5">The sequence shown here is derived from an EMBL/GenBank/DDBJ whole genome shotgun (WGS) entry which is preliminary data.</text>
</comment>
<dbReference type="PROSITE" id="PS50893">
    <property type="entry name" value="ABC_TRANSPORTER_2"/>
    <property type="match status" value="1"/>
</dbReference>
<dbReference type="PANTHER" id="PTHR42939:SF1">
    <property type="entry name" value="ABC TRANSPORTER ATP-BINDING PROTEIN ALBC-RELATED"/>
    <property type="match status" value="1"/>
</dbReference>
<dbReference type="Pfam" id="PF00005">
    <property type="entry name" value="ABC_tran"/>
    <property type="match status" value="1"/>
</dbReference>
<dbReference type="EMBL" id="JAJEPR010000005">
    <property type="protein sequence ID" value="MCC2189106.1"/>
    <property type="molecule type" value="Genomic_DNA"/>
</dbReference>
<keyword evidence="1" id="KW-0813">Transport</keyword>
<dbReference type="SUPFAM" id="SSF52540">
    <property type="entry name" value="P-loop containing nucleoside triphosphate hydrolases"/>
    <property type="match status" value="1"/>
</dbReference>
<dbReference type="InterPro" id="IPR051782">
    <property type="entry name" value="ABC_Transporter_VariousFunc"/>
</dbReference>
<dbReference type="RefSeq" id="WP_227614539.1">
    <property type="nucleotide sequence ID" value="NZ_JAJEPR010000005.1"/>
</dbReference>
<dbReference type="Gene3D" id="3.40.50.300">
    <property type="entry name" value="P-loop containing nucleotide triphosphate hydrolases"/>
    <property type="match status" value="1"/>
</dbReference>
<proteinExistence type="predicted"/>
<evidence type="ECO:0000259" key="4">
    <source>
        <dbReference type="PROSITE" id="PS50893"/>
    </source>
</evidence>
<name>A0AAE3DR91_9FIRM</name>
<dbReference type="GO" id="GO:0016887">
    <property type="term" value="F:ATP hydrolysis activity"/>
    <property type="evidence" value="ECO:0007669"/>
    <property type="project" value="InterPro"/>
</dbReference>
<evidence type="ECO:0000256" key="3">
    <source>
        <dbReference type="ARBA" id="ARBA00022840"/>
    </source>
</evidence>
<dbReference type="PROSITE" id="PS00211">
    <property type="entry name" value="ABC_TRANSPORTER_1"/>
    <property type="match status" value="1"/>
</dbReference>
<dbReference type="SMART" id="SM00382">
    <property type="entry name" value="AAA"/>
    <property type="match status" value="1"/>
</dbReference>
<dbReference type="Proteomes" id="UP001197875">
    <property type="component" value="Unassembled WGS sequence"/>
</dbReference>
<dbReference type="InterPro" id="IPR003593">
    <property type="entry name" value="AAA+_ATPase"/>
</dbReference>
<keyword evidence="6" id="KW-1185">Reference proteome</keyword>
<evidence type="ECO:0000313" key="6">
    <source>
        <dbReference type="Proteomes" id="UP001197875"/>
    </source>
</evidence>
<evidence type="ECO:0000313" key="5">
    <source>
        <dbReference type="EMBL" id="MCC2189106.1"/>
    </source>
</evidence>
<dbReference type="GO" id="GO:0005524">
    <property type="term" value="F:ATP binding"/>
    <property type="evidence" value="ECO:0007669"/>
    <property type="project" value="UniProtKB-KW"/>
</dbReference>
<feature type="domain" description="ABC transporter" evidence="4">
    <location>
        <begin position="6"/>
        <end position="232"/>
    </location>
</feature>
<accession>A0AAE3DR91</accession>
<evidence type="ECO:0000256" key="1">
    <source>
        <dbReference type="ARBA" id="ARBA00022448"/>
    </source>
</evidence>
<dbReference type="InterPro" id="IPR003439">
    <property type="entry name" value="ABC_transporter-like_ATP-bd"/>
</dbReference>
<keyword evidence="2" id="KW-0547">Nucleotide-binding</keyword>
<dbReference type="AlphaFoldDB" id="A0AAE3DR91"/>
<dbReference type="InterPro" id="IPR027417">
    <property type="entry name" value="P-loop_NTPase"/>
</dbReference>
<gene>
    <name evidence="5" type="ORF">LKD71_04590</name>
</gene>